<sequence length="194" mass="21245">MDPPVVPADRLDGWRRVAESTDRPFAAGPVSVTASTVRYERADATAPRPFCFASRLRIRPETAPNAALTRLVERRAREGFRDRLADRDIEAVQRRGDREIAVDDPAGSRATLWTFRGDCRLGSDGGRGGDREVPVEALLAVWATDEYLLAGGAYPLGADAYPAGRDAEDARRELLGIIRGVRSPARGERDGDEE</sequence>
<protein>
    <submittedName>
        <fullName evidence="1">Uncharacterized protein</fullName>
    </submittedName>
</protein>
<keyword evidence="2" id="KW-1185">Reference proteome</keyword>
<accession>A0ABD6AJ84</accession>
<evidence type="ECO:0000313" key="2">
    <source>
        <dbReference type="Proteomes" id="UP001596545"/>
    </source>
</evidence>
<dbReference type="RefSeq" id="WP_256408571.1">
    <property type="nucleotide sequence ID" value="NZ_JANHDN010000003.1"/>
</dbReference>
<dbReference type="Pfam" id="PF20127">
    <property type="entry name" value="DUF6517"/>
    <property type="match status" value="1"/>
</dbReference>
<evidence type="ECO:0000313" key="1">
    <source>
        <dbReference type="EMBL" id="MFC7324028.1"/>
    </source>
</evidence>
<dbReference type="AlphaFoldDB" id="A0ABD6AJ84"/>
<proteinExistence type="predicted"/>
<name>A0ABD6AJ84_9EURY</name>
<gene>
    <name evidence="1" type="ORF">ACFQMF_05455</name>
</gene>
<reference evidence="1 2" key="1">
    <citation type="journal article" date="2019" name="Int. J. Syst. Evol. Microbiol.">
        <title>The Global Catalogue of Microorganisms (GCM) 10K type strain sequencing project: providing services to taxonomists for standard genome sequencing and annotation.</title>
        <authorList>
            <consortium name="The Broad Institute Genomics Platform"/>
            <consortium name="The Broad Institute Genome Sequencing Center for Infectious Disease"/>
            <person name="Wu L."/>
            <person name="Ma J."/>
        </authorList>
    </citation>
    <scope>NUCLEOTIDE SEQUENCE [LARGE SCALE GENOMIC DNA]</scope>
    <source>
        <strain evidence="1 2">CGMCC 1.12554</strain>
    </source>
</reference>
<organism evidence="1 2">
    <name type="scientific">Halorubrum rutilum</name>
    <dbReference type="NCBI Taxonomy" id="1364933"/>
    <lineage>
        <taxon>Archaea</taxon>
        <taxon>Methanobacteriati</taxon>
        <taxon>Methanobacteriota</taxon>
        <taxon>Stenosarchaea group</taxon>
        <taxon>Halobacteria</taxon>
        <taxon>Halobacteriales</taxon>
        <taxon>Haloferacaceae</taxon>
        <taxon>Halorubrum</taxon>
    </lineage>
</organism>
<comment type="caution">
    <text evidence="1">The sequence shown here is derived from an EMBL/GenBank/DDBJ whole genome shotgun (WGS) entry which is preliminary data.</text>
</comment>
<dbReference type="EMBL" id="JBHTBL010000004">
    <property type="protein sequence ID" value="MFC7324028.1"/>
    <property type="molecule type" value="Genomic_DNA"/>
</dbReference>
<dbReference type="InterPro" id="IPR045396">
    <property type="entry name" value="DUF6517"/>
</dbReference>
<dbReference type="Proteomes" id="UP001596545">
    <property type="component" value="Unassembled WGS sequence"/>
</dbReference>